<dbReference type="CDD" id="cd00167">
    <property type="entry name" value="SANT"/>
    <property type="match status" value="2"/>
</dbReference>
<dbReference type="PANTHER" id="PTHR46621:SF1">
    <property type="entry name" value="SNRNA-ACTIVATING PROTEIN COMPLEX SUBUNIT 4"/>
    <property type="match status" value="1"/>
</dbReference>
<evidence type="ECO:0000313" key="9">
    <source>
        <dbReference type="Proteomes" id="UP001470230"/>
    </source>
</evidence>
<evidence type="ECO:0000259" key="6">
    <source>
        <dbReference type="PROSITE" id="PS50090"/>
    </source>
</evidence>
<dbReference type="PROSITE" id="PS50090">
    <property type="entry name" value="MYB_LIKE"/>
    <property type="match status" value="2"/>
</dbReference>
<evidence type="ECO:0000256" key="2">
    <source>
        <dbReference type="ARBA" id="ARBA00023125"/>
    </source>
</evidence>
<feature type="domain" description="HTH myb-type" evidence="7">
    <location>
        <begin position="28"/>
        <end position="76"/>
    </location>
</feature>
<keyword evidence="2" id="KW-0238">DNA-binding</keyword>
<dbReference type="SMART" id="SM00717">
    <property type="entry name" value="SANT"/>
    <property type="match status" value="2"/>
</dbReference>
<dbReference type="SUPFAM" id="SSF46689">
    <property type="entry name" value="Homeodomain-like"/>
    <property type="match status" value="1"/>
</dbReference>
<keyword evidence="3" id="KW-0804">Transcription</keyword>
<reference evidence="8 9" key="1">
    <citation type="submission" date="2024-04" db="EMBL/GenBank/DDBJ databases">
        <title>Tritrichomonas musculus Genome.</title>
        <authorList>
            <person name="Alves-Ferreira E."/>
            <person name="Grigg M."/>
            <person name="Lorenzi H."/>
            <person name="Galac M."/>
        </authorList>
    </citation>
    <scope>NUCLEOTIDE SEQUENCE [LARGE SCALE GENOMIC DNA]</scope>
    <source>
        <strain evidence="8 9">EAF2021</strain>
    </source>
</reference>
<dbReference type="Gene3D" id="1.10.10.60">
    <property type="entry name" value="Homeodomain-like"/>
    <property type="match status" value="2"/>
</dbReference>
<keyword evidence="4" id="KW-0539">Nucleus</keyword>
<evidence type="ECO:0000259" key="7">
    <source>
        <dbReference type="PROSITE" id="PS51294"/>
    </source>
</evidence>
<dbReference type="InterPro" id="IPR051575">
    <property type="entry name" value="Myb-like_DNA-bd"/>
</dbReference>
<feature type="region of interest" description="Disordered" evidence="5">
    <location>
        <begin position="178"/>
        <end position="208"/>
    </location>
</feature>
<keyword evidence="1" id="KW-0805">Transcription regulation</keyword>
<evidence type="ECO:0008006" key="10">
    <source>
        <dbReference type="Google" id="ProtNLM"/>
    </source>
</evidence>
<keyword evidence="9" id="KW-1185">Reference proteome</keyword>
<protein>
    <recommendedName>
        <fullName evidence="10">Myb-like DNA-binding domain containing protein</fullName>
    </recommendedName>
</protein>
<evidence type="ECO:0000256" key="5">
    <source>
        <dbReference type="SAM" id="MobiDB-lite"/>
    </source>
</evidence>
<organism evidence="8 9">
    <name type="scientific">Tritrichomonas musculus</name>
    <dbReference type="NCBI Taxonomy" id="1915356"/>
    <lineage>
        <taxon>Eukaryota</taxon>
        <taxon>Metamonada</taxon>
        <taxon>Parabasalia</taxon>
        <taxon>Tritrichomonadida</taxon>
        <taxon>Tritrichomonadidae</taxon>
        <taxon>Tritrichomonas</taxon>
    </lineage>
</organism>
<feature type="domain" description="HTH myb-type" evidence="7">
    <location>
        <begin position="77"/>
        <end position="127"/>
    </location>
</feature>
<dbReference type="Proteomes" id="UP001470230">
    <property type="component" value="Unassembled WGS sequence"/>
</dbReference>
<dbReference type="PROSITE" id="PS51294">
    <property type="entry name" value="HTH_MYB"/>
    <property type="match status" value="2"/>
</dbReference>
<name>A0ABR2KEC6_9EUKA</name>
<dbReference type="EMBL" id="JAPFFF010000005">
    <property type="protein sequence ID" value="KAK8889203.1"/>
    <property type="molecule type" value="Genomic_DNA"/>
</dbReference>
<dbReference type="Pfam" id="PF13921">
    <property type="entry name" value="Myb_DNA-bind_6"/>
    <property type="match status" value="1"/>
</dbReference>
<dbReference type="InterPro" id="IPR017930">
    <property type="entry name" value="Myb_dom"/>
</dbReference>
<sequence length="334" mass="39393">MSYYHDIIMSLKDRVRRPSTCRPHPKIKFSKEEDERLRQVINHYGVQDWDVIAEQMPGRNQRQCRERWTNYLAPTVNKEPFSAEEDQLLIEKYNEHGSRWVRIAKFFNGRSDTAIKNRWMTLQRKILLEEEEKLAHVYDEPNQNPDHKKISNIDKINKLTNKNSKSNNHSIPILSTFATNASKRKNHKKSFSDPKSTPSIKPNLPDRTIISSNDKQISLNSFPNSSIIYQPQTPVFTPQSQSSMMIVPPFQQQTNQINSYQQFQPPIISNQNIQQKQQTFIQQPNIQNQFNNHREQLTFKKDSNIVDANDEVDFWSEVFSSNEFQSNADMFNWY</sequence>
<feature type="domain" description="Myb-like" evidence="6">
    <location>
        <begin position="28"/>
        <end position="72"/>
    </location>
</feature>
<comment type="caution">
    <text evidence="8">The sequence shown here is derived from an EMBL/GenBank/DDBJ whole genome shotgun (WGS) entry which is preliminary data.</text>
</comment>
<dbReference type="PANTHER" id="PTHR46621">
    <property type="entry name" value="SNRNA-ACTIVATING PROTEIN COMPLEX SUBUNIT 4"/>
    <property type="match status" value="1"/>
</dbReference>
<dbReference type="InterPro" id="IPR001005">
    <property type="entry name" value="SANT/Myb"/>
</dbReference>
<evidence type="ECO:0000256" key="4">
    <source>
        <dbReference type="ARBA" id="ARBA00023242"/>
    </source>
</evidence>
<proteinExistence type="predicted"/>
<dbReference type="InterPro" id="IPR009057">
    <property type="entry name" value="Homeodomain-like_sf"/>
</dbReference>
<accession>A0ABR2KEC6</accession>
<gene>
    <name evidence="8" type="ORF">M9Y10_033948</name>
</gene>
<evidence type="ECO:0000256" key="1">
    <source>
        <dbReference type="ARBA" id="ARBA00023015"/>
    </source>
</evidence>
<evidence type="ECO:0000313" key="8">
    <source>
        <dbReference type="EMBL" id="KAK8889203.1"/>
    </source>
</evidence>
<evidence type="ECO:0000256" key="3">
    <source>
        <dbReference type="ARBA" id="ARBA00023163"/>
    </source>
</evidence>
<feature type="domain" description="Myb-like" evidence="6">
    <location>
        <begin position="73"/>
        <end position="123"/>
    </location>
</feature>